<evidence type="ECO:0000313" key="2">
    <source>
        <dbReference type="Proteomes" id="UP000198508"/>
    </source>
</evidence>
<dbReference type="STRING" id="460384.SAMN05216313_11361"/>
<dbReference type="EMBL" id="FOIM01000013">
    <property type="protein sequence ID" value="SET75127.1"/>
    <property type="molecule type" value="Genomic_DNA"/>
</dbReference>
<dbReference type="RefSeq" id="WP_092364641.1">
    <property type="nucleotide sequence ID" value="NZ_CATZMQ010000001.1"/>
</dbReference>
<evidence type="ECO:0008006" key="3">
    <source>
        <dbReference type="Google" id="ProtNLM"/>
    </source>
</evidence>
<dbReference type="InterPro" id="IPR024060">
    <property type="entry name" value="Ureidoglycolate_lyase_dom_sf"/>
</dbReference>
<name>A0A1I0GVD1_9FIRM</name>
<evidence type="ECO:0000313" key="1">
    <source>
        <dbReference type="EMBL" id="SET75127.1"/>
    </source>
</evidence>
<dbReference type="SUPFAM" id="SSF51182">
    <property type="entry name" value="RmlC-like cupins"/>
    <property type="match status" value="1"/>
</dbReference>
<dbReference type="AlphaFoldDB" id="A0A1I0GVD1"/>
<protein>
    <recommendedName>
        <fullName evidence="3">Ureidoglycolate hydrolase</fullName>
    </recommendedName>
</protein>
<organism evidence="1 2">
    <name type="scientific">Enterocloster lavalensis</name>
    <dbReference type="NCBI Taxonomy" id="460384"/>
    <lineage>
        <taxon>Bacteria</taxon>
        <taxon>Bacillati</taxon>
        <taxon>Bacillota</taxon>
        <taxon>Clostridia</taxon>
        <taxon>Lachnospirales</taxon>
        <taxon>Lachnospiraceae</taxon>
        <taxon>Enterocloster</taxon>
    </lineage>
</organism>
<keyword evidence="2" id="KW-1185">Reference proteome</keyword>
<accession>A0A1I0GVD1</accession>
<sequence length="170" mass="18322">MGDCGKSCIVKRAVEITEIDYRRYGILYNLSGDGVDTGNTNHSAGDGWEDTDTNVSLLDTPGALGYTLGSGTPFEAVEMERHLHTQEAQIPAGEAIVFCLAQACDGAPKAEDVVPVILRPGFVFVIHRGVWHSASHGIGGAVRYYWQALAYVNEPTVWEEIEGGAVRVEA</sequence>
<dbReference type="GO" id="GO:0004848">
    <property type="term" value="F:ureidoglycolate hydrolase activity"/>
    <property type="evidence" value="ECO:0007669"/>
    <property type="project" value="InterPro"/>
</dbReference>
<gene>
    <name evidence="1" type="ORF">SAMN05216313_11361</name>
</gene>
<reference evidence="2" key="1">
    <citation type="submission" date="2016-10" db="EMBL/GenBank/DDBJ databases">
        <authorList>
            <person name="Varghese N."/>
            <person name="Submissions S."/>
        </authorList>
    </citation>
    <scope>NUCLEOTIDE SEQUENCE [LARGE SCALE GENOMIC DNA]</scope>
    <source>
        <strain evidence="2">NLAE-zl-G277</strain>
    </source>
</reference>
<proteinExistence type="predicted"/>
<dbReference type="Proteomes" id="UP000198508">
    <property type="component" value="Unassembled WGS sequence"/>
</dbReference>
<dbReference type="Gene3D" id="2.60.120.480">
    <property type="entry name" value="Ureidoglycolate hydrolase"/>
    <property type="match status" value="1"/>
</dbReference>
<dbReference type="InterPro" id="IPR011051">
    <property type="entry name" value="RmlC_Cupin_sf"/>
</dbReference>